<dbReference type="InterPro" id="IPR004485">
    <property type="entry name" value="Cobalamin_biosynth_CobD/CbiB"/>
</dbReference>
<organism evidence="10 11">
    <name type="scientific">Mycolicibacterium mucogenicum</name>
    <name type="common">Mycobacterium mucogenicum</name>
    <dbReference type="NCBI Taxonomy" id="56689"/>
    <lineage>
        <taxon>Bacteria</taxon>
        <taxon>Bacillati</taxon>
        <taxon>Actinomycetota</taxon>
        <taxon>Actinomycetes</taxon>
        <taxon>Mycobacteriales</taxon>
        <taxon>Mycobacteriaceae</taxon>
        <taxon>Mycolicibacterium</taxon>
    </lineage>
</organism>
<name>A0A1A0LSM2_MYCMU</name>
<evidence type="ECO:0000256" key="4">
    <source>
        <dbReference type="ARBA" id="ARBA00022475"/>
    </source>
</evidence>
<dbReference type="Proteomes" id="UP000093962">
    <property type="component" value="Unassembled WGS sequence"/>
</dbReference>
<dbReference type="Pfam" id="PF03186">
    <property type="entry name" value="CobD_Cbib"/>
    <property type="match status" value="1"/>
</dbReference>
<dbReference type="EMBL" id="LZSF01000296">
    <property type="protein sequence ID" value="OBA76112.1"/>
    <property type="molecule type" value="Genomic_DNA"/>
</dbReference>
<sequence>MQLALPGVFDRSAPRAAGLALGYLADVCWADPRRGHPVALFGTAAAALERRTYSDNRLAGAAHTAALLVGLGALGLGLERVARGPVAKTLVTAAATYTVLGGTSLARTGADMAARLERGDVAAARELLPSLCGRDPSALDADGLARAALESVAENTSDAQVAPILWGAVAGVPGLLVYRGANTLDAMIGHLNPRYTRFGWAAARFDDVLNYLPARVTGLCVMAASRRPAAAWRAWRADAHKHPSPNAGVAEASFAGALGVRLGGATQYAHRLEMRPTLGAGPAPVPADLRHAVRLTRRVQALATVVAVGLSGAGRSGRRASARSSPRR</sequence>
<comment type="caution">
    <text evidence="10">The sequence shown here is derived from an EMBL/GenBank/DDBJ whole genome shotgun (WGS) entry which is preliminary data.</text>
</comment>
<proteinExistence type="inferred from homology"/>
<evidence type="ECO:0000256" key="3">
    <source>
        <dbReference type="ARBA" id="ARBA00006263"/>
    </source>
</evidence>
<dbReference type="GO" id="GO:0005886">
    <property type="term" value="C:plasma membrane"/>
    <property type="evidence" value="ECO:0007669"/>
    <property type="project" value="UniProtKB-SubCell"/>
</dbReference>
<protein>
    <recommendedName>
        <fullName evidence="9">Cobalamin biosynthesis protein CobD</fullName>
    </recommendedName>
</protein>
<keyword evidence="8 9" id="KW-0472">Membrane</keyword>
<keyword evidence="5 9" id="KW-0169">Cobalamin biosynthesis</keyword>
<evidence type="ECO:0000256" key="1">
    <source>
        <dbReference type="ARBA" id="ARBA00004651"/>
    </source>
</evidence>
<dbReference type="RefSeq" id="WP_064861006.1">
    <property type="nucleotide sequence ID" value="NZ_LZSF01000296.1"/>
</dbReference>
<dbReference type="NCBIfam" id="NF002276">
    <property type="entry name" value="PRK01209.1-4"/>
    <property type="match status" value="1"/>
</dbReference>
<comment type="function">
    <text evidence="9">Converts cobyric acid to cobinamide by the addition of aminopropanol on the F carboxylic group.</text>
</comment>
<dbReference type="GO" id="GO:0015420">
    <property type="term" value="F:ABC-type vitamin B12 transporter activity"/>
    <property type="evidence" value="ECO:0007669"/>
    <property type="project" value="UniProtKB-UniRule"/>
</dbReference>
<comment type="similarity">
    <text evidence="3 9">Belongs to the CobD/CbiB family.</text>
</comment>
<dbReference type="PANTHER" id="PTHR34308">
    <property type="entry name" value="COBALAMIN BIOSYNTHESIS PROTEIN CBIB"/>
    <property type="match status" value="1"/>
</dbReference>
<comment type="subcellular location">
    <subcellularLocation>
        <location evidence="1 9">Cell membrane</location>
        <topology evidence="1 9">Multi-pass membrane protein</topology>
    </subcellularLocation>
</comment>
<gene>
    <name evidence="9" type="primary">cobD</name>
    <name evidence="10" type="ORF">A5642_06870</name>
</gene>
<dbReference type="GO" id="GO:0048472">
    <property type="term" value="F:threonine-phosphate decarboxylase activity"/>
    <property type="evidence" value="ECO:0007669"/>
    <property type="project" value="InterPro"/>
</dbReference>
<keyword evidence="4 9" id="KW-1003">Cell membrane</keyword>
<keyword evidence="6 9" id="KW-0812">Transmembrane</keyword>
<evidence type="ECO:0000256" key="5">
    <source>
        <dbReference type="ARBA" id="ARBA00022573"/>
    </source>
</evidence>
<reference evidence="10 11" key="1">
    <citation type="submission" date="2016-06" db="EMBL/GenBank/DDBJ databases">
        <authorList>
            <person name="Kjaerup R.B."/>
            <person name="Dalgaard T.S."/>
            <person name="Juul-Madsen H.R."/>
        </authorList>
    </citation>
    <scope>NUCLEOTIDE SEQUENCE [LARGE SCALE GENOMIC DNA]</scope>
    <source>
        <strain evidence="10 11">1199456.5</strain>
    </source>
</reference>
<dbReference type="AlphaFoldDB" id="A0A1A0LSM2"/>
<dbReference type="UniPathway" id="UPA00148"/>
<evidence type="ECO:0000256" key="9">
    <source>
        <dbReference type="HAMAP-Rule" id="MF_00024"/>
    </source>
</evidence>
<dbReference type="HAMAP" id="MF_00024">
    <property type="entry name" value="CobD_CbiB"/>
    <property type="match status" value="1"/>
</dbReference>
<evidence type="ECO:0000256" key="2">
    <source>
        <dbReference type="ARBA" id="ARBA00004953"/>
    </source>
</evidence>
<evidence type="ECO:0000256" key="8">
    <source>
        <dbReference type="ARBA" id="ARBA00023136"/>
    </source>
</evidence>
<accession>A0A1A0LSM2</accession>
<comment type="pathway">
    <text evidence="2 9">Cofactor biosynthesis; adenosylcobalamin biosynthesis.</text>
</comment>
<keyword evidence="7 9" id="KW-1133">Transmembrane helix</keyword>
<dbReference type="OrthoDB" id="9811967at2"/>
<evidence type="ECO:0000313" key="10">
    <source>
        <dbReference type="EMBL" id="OBA76112.1"/>
    </source>
</evidence>
<evidence type="ECO:0000256" key="6">
    <source>
        <dbReference type="ARBA" id="ARBA00022692"/>
    </source>
</evidence>
<evidence type="ECO:0000256" key="7">
    <source>
        <dbReference type="ARBA" id="ARBA00022989"/>
    </source>
</evidence>
<dbReference type="GO" id="GO:0009236">
    <property type="term" value="P:cobalamin biosynthetic process"/>
    <property type="evidence" value="ECO:0007669"/>
    <property type="project" value="UniProtKB-UniRule"/>
</dbReference>
<evidence type="ECO:0000313" key="11">
    <source>
        <dbReference type="Proteomes" id="UP000093962"/>
    </source>
</evidence>
<dbReference type="PANTHER" id="PTHR34308:SF1">
    <property type="entry name" value="COBALAMIN BIOSYNTHESIS PROTEIN CBIB"/>
    <property type="match status" value="1"/>
</dbReference>